<dbReference type="OrthoDB" id="9797687at2"/>
<dbReference type="InterPro" id="IPR009078">
    <property type="entry name" value="Ferritin-like_SF"/>
</dbReference>
<dbReference type="NCBIfam" id="NF006975">
    <property type="entry name" value="PRK09448.1"/>
    <property type="match status" value="1"/>
</dbReference>
<dbReference type="PANTHER" id="PTHR42932:SF3">
    <property type="entry name" value="DNA PROTECTION DURING STARVATION PROTEIN"/>
    <property type="match status" value="1"/>
</dbReference>
<dbReference type="InterPro" id="IPR002177">
    <property type="entry name" value="DPS_DNA-bd"/>
</dbReference>
<comment type="caution">
    <text evidence="4">The sequence shown here is derived from an EMBL/GenBank/DDBJ whole genome shotgun (WGS) entry which is preliminary data.</text>
</comment>
<dbReference type="Gene3D" id="1.20.1260.10">
    <property type="match status" value="1"/>
</dbReference>
<dbReference type="AlphaFoldDB" id="A0A2S8SAK5"/>
<keyword evidence="5" id="KW-1185">Reference proteome</keyword>
<dbReference type="SUPFAM" id="SSF47240">
    <property type="entry name" value="Ferritin-like"/>
    <property type="match status" value="1"/>
</dbReference>
<dbReference type="InterPro" id="IPR008331">
    <property type="entry name" value="Ferritin_DPS_dom"/>
</dbReference>
<dbReference type="PIRSF" id="PIRSF005900">
    <property type="entry name" value="Dps"/>
    <property type="match status" value="1"/>
</dbReference>
<dbReference type="Pfam" id="PF00210">
    <property type="entry name" value="Ferritin"/>
    <property type="match status" value="1"/>
</dbReference>
<dbReference type="RefSeq" id="WP_105514182.1">
    <property type="nucleotide sequence ID" value="NZ_PVEP01000002.1"/>
</dbReference>
<organism evidence="4 5">
    <name type="scientific">Albidovulum denitrificans</name>
    <dbReference type="NCBI Taxonomy" id="404881"/>
    <lineage>
        <taxon>Bacteria</taxon>
        <taxon>Pseudomonadati</taxon>
        <taxon>Pseudomonadota</taxon>
        <taxon>Alphaproteobacteria</taxon>
        <taxon>Rhodobacterales</taxon>
        <taxon>Paracoccaceae</taxon>
        <taxon>Albidovulum</taxon>
    </lineage>
</organism>
<gene>
    <name evidence="4" type="ORF">LX70_01612</name>
</gene>
<accession>A0A2S8SAK5</accession>
<evidence type="ECO:0000256" key="2">
    <source>
        <dbReference type="RuleBase" id="RU003875"/>
    </source>
</evidence>
<keyword evidence="4" id="KW-0238">DNA-binding</keyword>
<evidence type="ECO:0000259" key="3">
    <source>
        <dbReference type="Pfam" id="PF00210"/>
    </source>
</evidence>
<feature type="domain" description="Ferritin/DPS" evidence="3">
    <location>
        <begin position="15"/>
        <end position="156"/>
    </location>
</feature>
<dbReference type="EMBL" id="PVEP01000002">
    <property type="protein sequence ID" value="PQV57803.1"/>
    <property type="molecule type" value="Genomic_DNA"/>
</dbReference>
<dbReference type="GO" id="GO:0003677">
    <property type="term" value="F:DNA binding"/>
    <property type="evidence" value="ECO:0007669"/>
    <property type="project" value="UniProtKB-KW"/>
</dbReference>
<reference evidence="4 5" key="1">
    <citation type="submission" date="2018-02" db="EMBL/GenBank/DDBJ databases">
        <title>Genomic Encyclopedia of Archaeal and Bacterial Type Strains, Phase II (KMG-II): from individual species to whole genera.</title>
        <authorList>
            <person name="Goeker M."/>
        </authorList>
    </citation>
    <scope>NUCLEOTIDE SEQUENCE [LARGE SCALE GENOMIC DNA]</scope>
    <source>
        <strain evidence="4 5">DSM 18921</strain>
    </source>
</reference>
<evidence type="ECO:0000256" key="1">
    <source>
        <dbReference type="ARBA" id="ARBA00009497"/>
    </source>
</evidence>
<protein>
    <submittedName>
        <fullName evidence="4">Starvation-inducible DNA-binding protein</fullName>
    </submittedName>
</protein>
<sequence>MPVKGLKDNAIKTSIETLNATLADLVALRLALKQAHWNVKGRNFIAIHELFDAVFDRVGEGADTVAERVQILGGVAMGTAEVVAGKAKMAPYPTDAVEDARHVEEISTRLADVGGRVRKAIETVAETGDEGTVDIFVGLSRQIDKDLWFIESHLGK</sequence>
<dbReference type="InterPro" id="IPR012347">
    <property type="entry name" value="Ferritin-like"/>
</dbReference>
<dbReference type="GO" id="GO:0008199">
    <property type="term" value="F:ferric iron binding"/>
    <property type="evidence" value="ECO:0007669"/>
    <property type="project" value="InterPro"/>
</dbReference>
<dbReference type="PRINTS" id="PR01346">
    <property type="entry name" value="HELNAPAPROT"/>
</dbReference>
<dbReference type="CDD" id="cd01043">
    <property type="entry name" value="DPS"/>
    <property type="match status" value="1"/>
</dbReference>
<proteinExistence type="inferred from homology"/>
<evidence type="ECO:0000313" key="4">
    <source>
        <dbReference type="EMBL" id="PQV57803.1"/>
    </source>
</evidence>
<name>A0A2S8SAK5_9RHOB</name>
<dbReference type="Proteomes" id="UP000238338">
    <property type="component" value="Unassembled WGS sequence"/>
</dbReference>
<evidence type="ECO:0000313" key="5">
    <source>
        <dbReference type="Proteomes" id="UP000238338"/>
    </source>
</evidence>
<dbReference type="PANTHER" id="PTHR42932">
    <property type="entry name" value="GENERAL STRESS PROTEIN 20U"/>
    <property type="match status" value="1"/>
</dbReference>
<comment type="similarity">
    <text evidence="1 2">Belongs to the Dps family.</text>
</comment>